<dbReference type="InterPro" id="IPR014820">
    <property type="entry name" value="PriCT_1"/>
</dbReference>
<dbReference type="Pfam" id="PF08708">
    <property type="entry name" value="PriCT_1"/>
    <property type="match status" value="1"/>
</dbReference>
<organism evidence="5 6">
    <name type="scientific">Candidatus Syntrophocurvum alkaliphilum</name>
    <dbReference type="NCBI Taxonomy" id="2293317"/>
    <lineage>
        <taxon>Bacteria</taxon>
        <taxon>Bacillati</taxon>
        <taxon>Bacillota</taxon>
        <taxon>Clostridia</taxon>
        <taxon>Eubacteriales</taxon>
        <taxon>Syntrophomonadaceae</taxon>
        <taxon>Candidatus Syntrophocurvum</taxon>
    </lineage>
</organism>
<name>A0A6I6D9S0_9FIRM</name>
<dbReference type="KEGG" id="salq:SYNTR_0932"/>
<gene>
    <name evidence="5" type="ORF">SYNTR_0932</name>
</gene>
<dbReference type="InterPro" id="IPR006500">
    <property type="entry name" value="Helicase_put_C_phage/plasmid"/>
</dbReference>
<dbReference type="PANTHER" id="PTHR35372:SF2">
    <property type="entry name" value="SF3 HELICASE DOMAIN-CONTAINING PROTEIN"/>
    <property type="match status" value="1"/>
</dbReference>
<dbReference type="NCBIfam" id="TIGR01613">
    <property type="entry name" value="primase_Cterm"/>
    <property type="match status" value="1"/>
</dbReference>
<dbReference type="Gene3D" id="3.40.50.300">
    <property type="entry name" value="P-loop containing nucleotide triphosphate hydrolases"/>
    <property type="match status" value="1"/>
</dbReference>
<evidence type="ECO:0000256" key="3">
    <source>
        <dbReference type="ARBA" id="ARBA00022840"/>
    </source>
</evidence>
<keyword evidence="2" id="KW-0378">Hydrolase</keyword>
<dbReference type="RefSeq" id="WP_156203413.1">
    <property type="nucleotide sequence ID" value="NZ_CP046457.1"/>
</dbReference>
<evidence type="ECO:0000256" key="1">
    <source>
        <dbReference type="ARBA" id="ARBA00022741"/>
    </source>
</evidence>
<dbReference type="OrthoDB" id="9763644at2"/>
<dbReference type="PANTHER" id="PTHR35372">
    <property type="entry name" value="ATP BINDING PROTEIN-RELATED"/>
    <property type="match status" value="1"/>
</dbReference>
<feature type="domain" description="SF3 helicase" evidence="4">
    <location>
        <begin position="464"/>
        <end position="623"/>
    </location>
</feature>
<dbReference type="Proteomes" id="UP000426444">
    <property type="component" value="Chromosome"/>
</dbReference>
<keyword evidence="1" id="KW-0547">Nucleotide-binding</keyword>
<dbReference type="InterPro" id="IPR014818">
    <property type="entry name" value="Phage/plasmid_primase_P4_C"/>
</dbReference>
<dbReference type="PROSITE" id="PS51206">
    <property type="entry name" value="SF3_HELICASE_1"/>
    <property type="match status" value="1"/>
</dbReference>
<dbReference type="GO" id="GO:0005524">
    <property type="term" value="F:ATP binding"/>
    <property type="evidence" value="ECO:0007669"/>
    <property type="project" value="UniProtKB-KW"/>
</dbReference>
<evidence type="ECO:0000256" key="2">
    <source>
        <dbReference type="ARBA" id="ARBA00022801"/>
    </source>
</evidence>
<dbReference type="SMART" id="SM00885">
    <property type="entry name" value="D5_N"/>
    <property type="match status" value="1"/>
</dbReference>
<dbReference type="InterPro" id="IPR051620">
    <property type="entry name" value="ORF904-like_C"/>
</dbReference>
<dbReference type="InterPro" id="IPR014015">
    <property type="entry name" value="Helicase_SF3_DNA-vir"/>
</dbReference>
<protein>
    <submittedName>
        <fullName evidence="5">DNA primase, phage associated</fullName>
    </submittedName>
</protein>
<dbReference type="InterPro" id="IPR027417">
    <property type="entry name" value="P-loop_NTPase"/>
</dbReference>
<dbReference type="Pfam" id="PF08706">
    <property type="entry name" value="D5_N"/>
    <property type="match status" value="1"/>
</dbReference>
<dbReference type="InterPro" id="IPR045455">
    <property type="entry name" value="NrS-1_pol-like_helicase"/>
</dbReference>
<dbReference type="EMBL" id="CP046457">
    <property type="protein sequence ID" value="QGT99525.1"/>
    <property type="molecule type" value="Genomic_DNA"/>
</dbReference>
<reference evidence="6" key="1">
    <citation type="journal article" date="2019" name="Microbiology">
        <title>Complete Genome Sequence of an Uncultured Bacterium of the Candidate Phylum Bipolaricaulota.</title>
        <authorList>
            <person name="Kadnikov V.V."/>
            <person name="Mardanov A.V."/>
            <person name="Beletsky A.V."/>
            <person name="Frank Y.A."/>
            <person name="Karnachuk O.V."/>
            <person name="Ravin N.V."/>
        </authorList>
    </citation>
    <scope>NUCLEOTIDE SEQUENCE [LARGE SCALE GENOMIC DNA]</scope>
</reference>
<dbReference type="Pfam" id="PF19263">
    <property type="entry name" value="DUF5906"/>
    <property type="match status" value="1"/>
</dbReference>
<sequence>MKFTLHTADCAGNLSNCIYSQKAVIEDKETFLKAIKFDHVTAEYKDNYRSKDNFIQADNVALDCDNDHSEDPKEWVTSSDVARVFSGIPFAVAYSRNHMKQKGNKSARPRFHVYFMIPITTDQIEYATLKQQIVSAFPYFDVNAIDSARLIFGTDNADVEIYEGDKSITEFLEDVAFINWDNEQEEIPEGKRNSTMSNYAGKIIKRYGDTDQAYDLFLKKAENCNPPLEESELKLIWKSAANFGKRVSVQKGYIPPEAYNSDILLKPDDFSDVGQAVVLSREYAATLRYSSATDYIVYNGSFWEESKSKAQAVAQELTTRQLDEAESEMKKAMAKMVKNGAAEIMASMGAKKAINSFNKEQAHFFNMYEAATLYRNYAIKRRDSKYITSVLKEARPMLEIEQRTLDADEFLLNTPSATYDLRKGTKLEQDSSNFITKQTEVDPNDVGASKWEDALNIFFLSDADLIDYVQKIVGLCAIGKVYVEALIIAYGEGRNGKSTFWNTVSRVLGSYSGNISADMLTVGCRRNVKPELAEAKGKRLLIAAEMEEGMRLNTSNVKQLCSTDEIYAEKKYKDPFSYIPSHTLVLYTNHLPKVGAIDEGTWRRLILIPFAAKIQGNQDIKNYADYLFENAGGAILAWIIEGAKKAIKDAYRIEPPQKVKDAMQAYKENNDWLSHFLTECCEIDKTFTAKSGEVYNEYRAFCFRTGEFARSTADFYTVLDSEGFERHKTKKGAVIKGFRLKSEFME</sequence>
<evidence type="ECO:0000313" key="6">
    <source>
        <dbReference type="Proteomes" id="UP000426444"/>
    </source>
</evidence>
<proteinExistence type="predicted"/>
<evidence type="ECO:0000313" key="5">
    <source>
        <dbReference type="EMBL" id="QGT99525.1"/>
    </source>
</evidence>
<accession>A0A6I6D9S0</accession>
<evidence type="ECO:0000259" key="4">
    <source>
        <dbReference type="PROSITE" id="PS51206"/>
    </source>
</evidence>
<keyword evidence="3" id="KW-0067">ATP-binding</keyword>
<dbReference type="SUPFAM" id="SSF52540">
    <property type="entry name" value="P-loop containing nucleoside triphosphate hydrolases"/>
    <property type="match status" value="1"/>
</dbReference>
<keyword evidence="6" id="KW-1185">Reference proteome</keyword>
<dbReference type="AlphaFoldDB" id="A0A6I6D9S0"/>
<dbReference type="SMART" id="SM00942">
    <property type="entry name" value="PriCT_1"/>
    <property type="match status" value="1"/>
</dbReference>
<dbReference type="GO" id="GO:0016787">
    <property type="term" value="F:hydrolase activity"/>
    <property type="evidence" value="ECO:0007669"/>
    <property type="project" value="UniProtKB-KW"/>
</dbReference>